<gene>
    <name evidence="3" type="ORF">DIT71_14110</name>
</gene>
<name>A0A2V3ZKU6_9GAMM</name>
<feature type="chain" id="PRO_5015956775" evidence="2">
    <location>
        <begin position="25"/>
        <end position="159"/>
    </location>
</feature>
<dbReference type="AlphaFoldDB" id="A0A2V3ZKU6"/>
<evidence type="ECO:0000313" key="3">
    <source>
        <dbReference type="EMBL" id="PXX89648.1"/>
    </source>
</evidence>
<evidence type="ECO:0000313" key="4">
    <source>
        <dbReference type="Proteomes" id="UP000253987"/>
    </source>
</evidence>
<dbReference type="SUPFAM" id="SSF58113">
    <property type="entry name" value="Apolipoprotein A-I"/>
    <property type="match status" value="1"/>
</dbReference>
<keyword evidence="2" id="KW-0732">Signal</keyword>
<dbReference type="RefSeq" id="WP_114613862.1">
    <property type="nucleotide sequence ID" value="NZ_QFWX01000006.1"/>
</dbReference>
<evidence type="ECO:0000256" key="1">
    <source>
        <dbReference type="SAM" id="MobiDB-lite"/>
    </source>
</evidence>
<feature type="region of interest" description="Disordered" evidence="1">
    <location>
        <begin position="139"/>
        <end position="159"/>
    </location>
</feature>
<feature type="compositionally biased region" description="Basic and acidic residues" evidence="1">
    <location>
        <begin position="143"/>
        <end position="159"/>
    </location>
</feature>
<comment type="caution">
    <text evidence="3">The sequence shown here is derived from an EMBL/GenBank/DDBJ whole genome shotgun (WGS) entry which is preliminary data.</text>
</comment>
<protein>
    <submittedName>
        <fullName evidence="3">Uncharacterized protein</fullName>
    </submittedName>
</protein>
<reference evidence="3 4" key="2">
    <citation type="submission" date="2018-06" db="EMBL/GenBank/DDBJ databases">
        <title>Marinobactersediminissp. nov, a moderately halophilic bacterium isolated from marine solar saltern.</title>
        <authorList>
            <person name="Zhang Y."/>
        </authorList>
    </citation>
    <scope>NUCLEOTIDE SEQUENCE [LARGE SCALE GENOMIC DNA]</scope>
    <source>
        <strain evidence="3 4">F01</strain>
    </source>
</reference>
<dbReference type="Proteomes" id="UP000253987">
    <property type="component" value="Unassembled WGS sequence"/>
</dbReference>
<keyword evidence="4" id="KW-1185">Reference proteome</keyword>
<feature type="region of interest" description="Disordered" evidence="1">
    <location>
        <begin position="82"/>
        <end position="101"/>
    </location>
</feature>
<dbReference type="EMBL" id="QFWX01000006">
    <property type="protein sequence ID" value="PXX89648.1"/>
    <property type="molecule type" value="Genomic_DNA"/>
</dbReference>
<dbReference type="Gene3D" id="1.20.5.1230">
    <property type="entry name" value="Apolipoprotein A-I"/>
    <property type="match status" value="1"/>
</dbReference>
<reference evidence="4" key="1">
    <citation type="submission" date="2018-05" db="EMBL/GenBank/DDBJ databases">
        <authorList>
            <person name="Lu D."/>
        </authorList>
    </citation>
    <scope>NUCLEOTIDE SEQUENCE [LARGE SCALE GENOMIC DNA]</scope>
    <source>
        <strain evidence="4">F01</strain>
    </source>
</reference>
<organism evidence="3 4">
    <name type="scientific">Marinobacter vulgaris</name>
    <dbReference type="NCBI Taxonomy" id="1928331"/>
    <lineage>
        <taxon>Bacteria</taxon>
        <taxon>Pseudomonadati</taxon>
        <taxon>Pseudomonadota</taxon>
        <taxon>Gammaproteobacteria</taxon>
        <taxon>Pseudomonadales</taxon>
        <taxon>Marinobacteraceae</taxon>
        <taxon>Marinobacter</taxon>
    </lineage>
</organism>
<evidence type="ECO:0000256" key="2">
    <source>
        <dbReference type="SAM" id="SignalP"/>
    </source>
</evidence>
<feature type="signal peptide" evidence="2">
    <location>
        <begin position="1"/>
        <end position="24"/>
    </location>
</feature>
<accession>A0A2V3ZKU6</accession>
<proteinExistence type="predicted"/>
<sequence length="159" mass="18386">MYFKHCCYHLALILALGMSGNLHAETSEESSVESLKRETRELGEALEKFGADQKAEAEATIESTLEALDQRIETLQQELDRNWDDMSDKARERSRKSLESLREQRERVQNWYDELQASSSSAWERAKKGFSDAYEALSEQWNDTERKLTDESGKEKDSI</sequence>
<dbReference type="OrthoDB" id="7865349at2"/>